<dbReference type="GO" id="GO:0008081">
    <property type="term" value="F:phosphoric diester hydrolase activity"/>
    <property type="evidence" value="ECO:0007669"/>
    <property type="project" value="InterPro"/>
</dbReference>
<dbReference type="GO" id="GO:0006629">
    <property type="term" value="P:lipid metabolic process"/>
    <property type="evidence" value="ECO:0007669"/>
    <property type="project" value="InterPro"/>
</dbReference>
<organism evidence="2 3">
    <name type="scientific">Vibrio pectenicida</name>
    <dbReference type="NCBI Taxonomy" id="62763"/>
    <lineage>
        <taxon>Bacteria</taxon>
        <taxon>Pseudomonadati</taxon>
        <taxon>Pseudomonadota</taxon>
        <taxon>Gammaproteobacteria</taxon>
        <taxon>Vibrionales</taxon>
        <taxon>Vibrionaceae</taxon>
        <taxon>Vibrio</taxon>
    </lineage>
</organism>
<name>A0A3R9EGZ3_9VIBR</name>
<evidence type="ECO:0000313" key="2">
    <source>
        <dbReference type="EMBL" id="RSD30216.1"/>
    </source>
</evidence>
<feature type="chain" id="PRO_5018713650" evidence="1">
    <location>
        <begin position="23"/>
        <end position="601"/>
    </location>
</feature>
<feature type="signal peptide" evidence="1">
    <location>
        <begin position="1"/>
        <end position="22"/>
    </location>
</feature>
<keyword evidence="3" id="KW-1185">Reference proteome</keyword>
<dbReference type="EMBL" id="RSFA01000077">
    <property type="protein sequence ID" value="RSD30216.1"/>
    <property type="molecule type" value="Genomic_DNA"/>
</dbReference>
<dbReference type="Gene3D" id="3.20.20.190">
    <property type="entry name" value="Phosphatidylinositol (PI) phosphodiesterase"/>
    <property type="match status" value="1"/>
</dbReference>
<protein>
    <submittedName>
        <fullName evidence="2">Uncharacterized protein</fullName>
    </submittedName>
</protein>
<dbReference type="OrthoDB" id="2079904at2"/>
<evidence type="ECO:0000313" key="3">
    <source>
        <dbReference type="Proteomes" id="UP000269041"/>
    </source>
</evidence>
<comment type="caution">
    <text evidence="2">The sequence shown here is derived from an EMBL/GenBank/DDBJ whole genome shotgun (WGS) entry which is preliminary data.</text>
</comment>
<evidence type="ECO:0000256" key="1">
    <source>
        <dbReference type="SAM" id="SignalP"/>
    </source>
</evidence>
<dbReference type="Proteomes" id="UP000269041">
    <property type="component" value="Unassembled WGS sequence"/>
</dbReference>
<gene>
    <name evidence="2" type="ORF">EJA03_15015</name>
</gene>
<sequence length="601" mass="67831">MAKKFLFANLAMAALIPSLVHATNSTRLFDKSFATTHNSYSGSLKGYGNRGSIIQQLDNGVYGLEFDIFPQYSMGGIGHDKVGDEVYRQYSANPSSFDLSTWFSLINDWSNVHPSHPPLFITVDFKKKSSWSEAELSNFLDGVKDVFGDKLVTPNHVPAVSEMTMADAKGKLFIISNHDKFYDASSDVSNRSKDVQFLYGGNLDFANFKGSDSSAKSKVKSNKSKRFSRVYKWDQYGHRFYNDDIQVTFPASDYPFYSQYQKMLKLDHQKVWRDQTFATFSIKRNNNYDQGREPAVSINSQIGGNRVVEVHRSQNNDGLWYRLGTLDKRDHGIDWKENGKYSAGIRPNVSVNDNGMIVAVHKSQNNTAIWMVVGKIVNDKIQWKNAQKSPFQGYYPDVVLTDDNQVVVVFSDTDYDNIHYAVGSLTSDRAIYFPDGHHTVVSDKGRSLSRPQVDVNDADQLIISWEQSQSGAREGWTRIGYLDANKMDLQFNTASSVNRASQVNHSRLSTTYPFVYDTAHFPSVALSKKGNTVTTHRSPSGDNLWYRVGKRGRSTQIQEASVNYTKGREAKIDMNDEGYTVEVHQSQNNSGLWLSVGKLQE</sequence>
<accession>A0A3R9EGZ3</accession>
<reference evidence="2 3" key="1">
    <citation type="submission" date="2018-12" db="EMBL/GenBank/DDBJ databases">
        <title>Genomic taxonomy of the Vibrionaceae family.</title>
        <authorList>
            <person name="Gomez-Gil B."/>
            <person name="Enciso-Ibarra K."/>
        </authorList>
    </citation>
    <scope>NUCLEOTIDE SEQUENCE [LARGE SCALE GENOMIC DNA]</scope>
    <source>
        <strain evidence="2 3">CAIM 594</strain>
    </source>
</reference>
<proteinExistence type="predicted"/>
<dbReference type="RefSeq" id="WP_125322549.1">
    <property type="nucleotide sequence ID" value="NZ_AP024889.1"/>
</dbReference>
<dbReference type="AlphaFoldDB" id="A0A3R9EGZ3"/>
<keyword evidence="1" id="KW-0732">Signal</keyword>
<dbReference type="SUPFAM" id="SSF51695">
    <property type="entry name" value="PLC-like phosphodiesterases"/>
    <property type="match status" value="1"/>
</dbReference>
<dbReference type="InterPro" id="IPR017946">
    <property type="entry name" value="PLC-like_Pdiesterase_TIM-brl"/>
</dbReference>